<comment type="caution">
    <text evidence="2">The sequence shown here is derived from an EMBL/GenBank/DDBJ whole genome shotgun (WGS) entry which is preliminary data.</text>
</comment>
<evidence type="ECO:0000256" key="1">
    <source>
        <dbReference type="SAM" id="MobiDB-lite"/>
    </source>
</evidence>
<reference evidence="2" key="1">
    <citation type="submission" date="2020-06" db="EMBL/GenBank/DDBJ databases">
        <authorList>
            <consortium name="Plant Systems Biology data submission"/>
        </authorList>
    </citation>
    <scope>NUCLEOTIDE SEQUENCE</scope>
    <source>
        <strain evidence="2">D6</strain>
    </source>
</reference>
<feature type="region of interest" description="Disordered" evidence="1">
    <location>
        <begin position="23"/>
        <end position="47"/>
    </location>
</feature>
<organism evidence="2 3">
    <name type="scientific">Seminavis robusta</name>
    <dbReference type="NCBI Taxonomy" id="568900"/>
    <lineage>
        <taxon>Eukaryota</taxon>
        <taxon>Sar</taxon>
        <taxon>Stramenopiles</taxon>
        <taxon>Ochrophyta</taxon>
        <taxon>Bacillariophyta</taxon>
        <taxon>Bacillariophyceae</taxon>
        <taxon>Bacillariophycidae</taxon>
        <taxon>Naviculales</taxon>
        <taxon>Naviculaceae</taxon>
        <taxon>Seminavis</taxon>
    </lineage>
</organism>
<dbReference type="AlphaFoldDB" id="A0A9N8EIH3"/>
<evidence type="ECO:0000313" key="2">
    <source>
        <dbReference type="EMBL" id="CAB9522247.1"/>
    </source>
</evidence>
<dbReference type="OrthoDB" id="75724at2759"/>
<dbReference type="InterPro" id="IPR036865">
    <property type="entry name" value="CRAL-TRIO_dom_sf"/>
</dbReference>
<dbReference type="Proteomes" id="UP001153069">
    <property type="component" value="Unassembled WGS sequence"/>
</dbReference>
<proteinExistence type="predicted"/>
<dbReference type="EMBL" id="CAICTM010001281">
    <property type="protein sequence ID" value="CAB9522247.1"/>
    <property type="molecule type" value="Genomic_DNA"/>
</dbReference>
<protein>
    <submittedName>
        <fullName evidence="2">Uncharacterized protein</fullName>
    </submittedName>
</protein>
<dbReference type="Gene3D" id="3.40.525.10">
    <property type="entry name" value="CRAL-TRIO lipid binding domain"/>
    <property type="match status" value="1"/>
</dbReference>
<name>A0A9N8EIH3_9STRA</name>
<evidence type="ECO:0000313" key="3">
    <source>
        <dbReference type="Proteomes" id="UP001153069"/>
    </source>
</evidence>
<feature type="compositionally biased region" description="Basic and acidic residues" evidence="1">
    <location>
        <begin position="23"/>
        <end position="35"/>
    </location>
</feature>
<accession>A0A9N8EIH3</accession>
<sequence>MEALAQYQEEVVQVVAEELIGRNEAEEDLSNRSDDASVEGIPKPMGPLDAGRMALGATERLWALEIKNAASQEPELEPLSDFWYAQFALVSLHEHHQNLETARSHLPDLLERMQAVQDMRQEFFVRDTITHGMEVMSKVILDMHPGFILAFSYHADRGAYLRVINLTQFDMSMFTHKVKVRTFLAGLWYINHATIPDMEAARQGFVQYVECKGYEWRNPNMFHVKAFSEAAPVMQFYPILCQQTVHYNTGMFVKLLASMAKRLLPKHMTKEFLFESGSISEGVTRLEEIFTTPTPDVANQRLLDRLKDALERRYQNEAAFVL</sequence>
<dbReference type="SUPFAM" id="SSF52087">
    <property type="entry name" value="CRAL/TRIO domain"/>
    <property type="match status" value="1"/>
</dbReference>
<keyword evidence="3" id="KW-1185">Reference proteome</keyword>
<gene>
    <name evidence="2" type="ORF">SEMRO_1283_G259100.1</name>
</gene>